<protein>
    <submittedName>
        <fullName evidence="1">Uncharacterized protein</fullName>
    </submittedName>
</protein>
<organism evidence="1 2">
    <name type="scientific">Roseburia inulinivorans</name>
    <dbReference type="NCBI Taxonomy" id="360807"/>
    <lineage>
        <taxon>Bacteria</taxon>
        <taxon>Bacillati</taxon>
        <taxon>Bacillota</taxon>
        <taxon>Clostridia</taxon>
        <taxon>Lachnospirales</taxon>
        <taxon>Lachnospiraceae</taxon>
        <taxon>Roseburia</taxon>
    </lineage>
</organism>
<dbReference type="Proteomes" id="UP000095453">
    <property type="component" value="Unassembled WGS sequence"/>
</dbReference>
<accession>A0A173VWZ8</accession>
<evidence type="ECO:0000313" key="1">
    <source>
        <dbReference type="EMBL" id="CUN31166.1"/>
    </source>
</evidence>
<sequence>MQHCSTLKEYAQYVARVRHYAANMSLNQAVECAVDECIKEGILAEFLSKNRAEVISMSIFEYDKELEEKKLRKAEYEAGFSDGEKSGHETGFSEGQNHAAIETARRMLQSNKFTIEEIAKFSGLSQQEVETISSNT</sequence>
<gene>
    <name evidence="1" type="ORF">ERS852444_03564</name>
</gene>
<evidence type="ECO:0000313" key="2">
    <source>
        <dbReference type="Proteomes" id="UP000095453"/>
    </source>
</evidence>
<dbReference type="EMBL" id="CYXX01000051">
    <property type="protein sequence ID" value="CUN31166.1"/>
    <property type="molecule type" value="Genomic_DNA"/>
</dbReference>
<name>A0A173VWZ8_9FIRM</name>
<proteinExistence type="predicted"/>
<reference evidence="1 2" key="1">
    <citation type="submission" date="2015-09" db="EMBL/GenBank/DDBJ databases">
        <authorList>
            <consortium name="Pathogen Informatics"/>
        </authorList>
    </citation>
    <scope>NUCLEOTIDE SEQUENCE [LARGE SCALE GENOMIC DNA]</scope>
    <source>
        <strain evidence="1 2">2789STDY5608887</strain>
    </source>
</reference>
<dbReference type="AlphaFoldDB" id="A0A173VWZ8"/>